<keyword evidence="2 5" id="KW-0479">Metal-binding</keyword>
<evidence type="ECO:0000256" key="5">
    <source>
        <dbReference type="RuleBase" id="RU364048"/>
    </source>
</evidence>
<dbReference type="RefSeq" id="WP_341674672.1">
    <property type="nucleotide sequence ID" value="NZ_JBBYHV010000002.1"/>
</dbReference>
<evidence type="ECO:0000256" key="1">
    <source>
        <dbReference type="ARBA" id="ARBA00006787"/>
    </source>
</evidence>
<keyword evidence="7" id="KW-1185">Reference proteome</keyword>
<evidence type="ECO:0000256" key="2">
    <source>
        <dbReference type="ARBA" id="ARBA00022723"/>
    </source>
</evidence>
<protein>
    <recommendedName>
        <fullName evidence="5">Dioxygenase</fullName>
        <ecNumber evidence="5">1.13.11.-</ecNumber>
    </recommendedName>
</protein>
<gene>
    <name evidence="6" type="ORF">AAEO60_10010</name>
</gene>
<dbReference type="PANTHER" id="PTHR10543">
    <property type="entry name" value="BETA-CAROTENE DIOXYGENASE"/>
    <property type="match status" value="1"/>
</dbReference>
<keyword evidence="3 5" id="KW-0560">Oxidoreductase</keyword>
<dbReference type="EMBL" id="JBBYHV010000002">
    <property type="protein sequence ID" value="MEL1251006.1"/>
    <property type="molecule type" value="Genomic_DNA"/>
</dbReference>
<keyword evidence="4 5" id="KW-0408">Iron</keyword>
<evidence type="ECO:0000313" key="7">
    <source>
        <dbReference type="Proteomes" id="UP001497045"/>
    </source>
</evidence>
<accession>A0ABU9IFN3</accession>
<sequence>MVDAFNQPGAQGFFAPQRFDAQLADCEVVGTIPSDMDGVFVRVGGEWYYPPKFADDAPLHSDGYITAFRIKDGKCAFSGRYVETPRFRANLAEGRQQFGYYRNPFTHDEKVRGLDATVANTAPIAHAGMLFALKEDSLPYRIDPATLGTMGPHDFGGGYNSQTFSAHPKIDPISGEMLTFGYEATGLASDDLFYYVIDRHGSVTREVRLKVPYVSVVHDWAVTQDHVLFTFGGYTTSMERLRDGQIHWGWDRTLPSMVGIMRRDGDGSDLRWFRGPERCMMHTLNAVSEGDKVTLYAPFYDSNFFPFFPNVDGSPWDPSKAHAFIRKLTFDLSSSSDTWEEEILFPTQVSDLGKIDHRYLTLPARYAFTNFADPTRPFDEARAGNVRGRVSNSYGRFDMETGQMDSYFVGDTHSLQECSFVPRRGSEAEGDGYLIGTASNLAELRTELVIVDAQRLSEGDIARVILPFRGGPQVHGAWYDAEELPGLMPMSAGAGAGQADHAGAANYDASLFTNPGGGQS</sequence>
<organism evidence="6 7">
    <name type="scientific">Aurantiacibacter gilvus</name>
    <dbReference type="NCBI Taxonomy" id="3139141"/>
    <lineage>
        <taxon>Bacteria</taxon>
        <taxon>Pseudomonadati</taxon>
        <taxon>Pseudomonadota</taxon>
        <taxon>Alphaproteobacteria</taxon>
        <taxon>Sphingomonadales</taxon>
        <taxon>Erythrobacteraceae</taxon>
        <taxon>Aurantiacibacter</taxon>
    </lineage>
</organism>
<keyword evidence="5" id="KW-0223">Dioxygenase</keyword>
<dbReference type="EC" id="1.13.11.-" evidence="5"/>
<dbReference type="Pfam" id="PF03055">
    <property type="entry name" value="RPE65"/>
    <property type="match status" value="1"/>
</dbReference>
<dbReference type="Proteomes" id="UP001497045">
    <property type="component" value="Unassembled WGS sequence"/>
</dbReference>
<comment type="caution">
    <text evidence="6">The sequence shown here is derived from an EMBL/GenBank/DDBJ whole genome shotgun (WGS) entry which is preliminary data.</text>
</comment>
<dbReference type="InterPro" id="IPR004294">
    <property type="entry name" value="Carotenoid_Oase"/>
</dbReference>
<dbReference type="PANTHER" id="PTHR10543:SF89">
    <property type="entry name" value="CAROTENOID 9,10(9',10')-CLEAVAGE DIOXYGENASE 1"/>
    <property type="match status" value="1"/>
</dbReference>
<evidence type="ECO:0000256" key="3">
    <source>
        <dbReference type="ARBA" id="ARBA00023002"/>
    </source>
</evidence>
<comment type="similarity">
    <text evidence="1 5">Belongs to the carotenoid oxygenase family.</text>
</comment>
<comment type="cofactor">
    <cofactor evidence="5">
        <name>Fe(2+)</name>
        <dbReference type="ChEBI" id="CHEBI:29033"/>
    </cofactor>
    <text evidence="5">Binds 1 Fe(2+) ion per subunit.</text>
</comment>
<evidence type="ECO:0000256" key="4">
    <source>
        <dbReference type="ARBA" id="ARBA00023004"/>
    </source>
</evidence>
<name>A0ABU9IFN3_9SPHN</name>
<proteinExistence type="inferred from homology"/>
<evidence type="ECO:0000313" key="6">
    <source>
        <dbReference type="EMBL" id="MEL1251006.1"/>
    </source>
</evidence>
<reference evidence="6 7" key="1">
    <citation type="submission" date="2024-04" db="EMBL/GenBank/DDBJ databases">
        <title>Aurantiacibacter sp. DGU6 16S ribosomal RNA gene Genome sequencing and assembly.</title>
        <authorList>
            <person name="Park S."/>
        </authorList>
    </citation>
    <scope>NUCLEOTIDE SEQUENCE [LARGE SCALE GENOMIC DNA]</scope>
    <source>
        <strain evidence="6 7">DGU6</strain>
    </source>
</reference>